<gene>
    <name evidence="2" type="ORF">KIPB_001257</name>
</gene>
<dbReference type="AlphaFoldDB" id="A0A9K3CQF1"/>
<comment type="caution">
    <text evidence="2">The sequence shown here is derived from an EMBL/GenBank/DDBJ whole genome shotgun (WGS) entry which is preliminary data.</text>
</comment>
<evidence type="ECO:0000313" key="3">
    <source>
        <dbReference type="Proteomes" id="UP000265618"/>
    </source>
</evidence>
<keyword evidence="3" id="KW-1185">Reference proteome</keyword>
<dbReference type="Gene3D" id="1.10.30.10">
    <property type="entry name" value="High mobility group box domain"/>
    <property type="match status" value="1"/>
</dbReference>
<reference evidence="2 3" key="1">
    <citation type="journal article" date="2018" name="PLoS ONE">
        <title>The draft genome of Kipferlia bialata reveals reductive genome evolution in fornicate parasites.</title>
        <authorList>
            <person name="Tanifuji G."/>
            <person name="Takabayashi S."/>
            <person name="Kume K."/>
            <person name="Takagi M."/>
            <person name="Nakayama T."/>
            <person name="Kamikawa R."/>
            <person name="Inagaki Y."/>
            <person name="Hashimoto T."/>
        </authorList>
    </citation>
    <scope>NUCLEOTIDE SEQUENCE [LARGE SCALE GENOMIC DNA]</scope>
    <source>
        <strain evidence="2">NY0173</strain>
    </source>
</reference>
<name>A0A9K3CQF1_9EUKA</name>
<accession>A0A9K3CQF1</accession>
<feature type="compositionally biased region" description="Basic and acidic residues" evidence="1">
    <location>
        <begin position="110"/>
        <end position="126"/>
    </location>
</feature>
<dbReference type="SUPFAM" id="SSF47095">
    <property type="entry name" value="HMG-box"/>
    <property type="match status" value="1"/>
</dbReference>
<dbReference type="CDD" id="cd00084">
    <property type="entry name" value="HMG-box_SF"/>
    <property type="match status" value="1"/>
</dbReference>
<sequence>MYRKARMAEMAKANPGSDPKENKKEIAQYYKTIDTAELEPYVDMFNEAKAAFRKSVTEFYIAHPEYKTKEYLQKSAPLTEVRGQYRGRDGKRQKEKEVKEENRRQRRLRERQEAAAAKEAEARAAHEANLLR</sequence>
<feature type="region of interest" description="Disordered" evidence="1">
    <location>
        <begin position="81"/>
        <end position="132"/>
    </location>
</feature>
<dbReference type="InterPro" id="IPR036910">
    <property type="entry name" value="HMG_box_dom_sf"/>
</dbReference>
<dbReference type="EMBL" id="BDIP01000174">
    <property type="protein sequence ID" value="GIQ80455.1"/>
    <property type="molecule type" value="Genomic_DNA"/>
</dbReference>
<feature type="compositionally biased region" description="Basic and acidic residues" evidence="1">
    <location>
        <begin position="86"/>
        <end position="103"/>
    </location>
</feature>
<dbReference type="Proteomes" id="UP000265618">
    <property type="component" value="Unassembled WGS sequence"/>
</dbReference>
<proteinExistence type="predicted"/>
<organism evidence="2 3">
    <name type="scientific">Kipferlia bialata</name>
    <dbReference type="NCBI Taxonomy" id="797122"/>
    <lineage>
        <taxon>Eukaryota</taxon>
        <taxon>Metamonada</taxon>
        <taxon>Carpediemonas-like organisms</taxon>
        <taxon>Kipferlia</taxon>
    </lineage>
</organism>
<feature type="region of interest" description="Disordered" evidence="1">
    <location>
        <begin position="1"/>
        <end position="23"/>
    </location>
</feature>
<evidence type="ECO:0000313" key="2">
    <source>
        <dbReference type="EMBL" id="GIQ80455.1"/>
    </source>
</evidence>
<evidence type="ECO:0000256" key="1">
    <source>
        <dbReference type="SAM" id="MobiDB-lite"/>
    </source>
</evidence>
<protein>
    <submittedName>
        <fullName evidence="2">Uncharacterized protein</fullName>
    </submittedName>
</protein>